<evidence type="ECO:0000256" key="2">
    <source>
        <dbReference type="SAM" id="SignalP"/>
    </source>
</evidence>
<accession>A0A7W3J9I0</accession>
<sequence>MTHGRTRYGVATLLAVALLSSGCSAPEEDGALPPAGASYETLPPYETVPEPGRTIEATPPASLSGLEGYLIAVVVPDASASSATLLSALKDVVSAGGGDLQQLAAAEGAADPVGAALDRALDVEPDLVVGLGDGIVDMFGFESAQRLGQQFLVVGAQLAEPTDNVTAVVWDGATSRGSAAGPDGDLVDASITEQRGEAAFRAGLASIQDDTTGVVLYLD</sequence>
<comment type="caution">
    <text evidence="3">The sequence shown here is derived from an EMBL/GenBank/DDBJ whole genome shotgun (WGS) entry which is preliminary data.</text>
</comment>
<name>A0A7W3J9I0_9MICO</name>
<dbReference type="PROSITE" id="PS51257">
    <property type="entry name" value="PROKAR_LIPOPROTEIN"/>
    <property type="match status" value="1"/>
</dbReference>
<dbReference type="EMBL" id="JACGWV010000001">
    <property type="protein sequence ID" value="MBA8808758.1"/>
    <property type="molecule type" value="Genomic_DNA"/>
</dbReference>
<protein>
    <recommendedName>
        <fullName evidence="5">BMP family ABC transporter substrate-binding protein</fullName>
    </recommendedName>
</protein>
<feature type="region of interest" description="Disordered" evidence="1">
    <location>
        <begin position="27"/>
        <end position="53"/>
    </location>
</feature>
<evidence type="ECO:0000256" key="1">
    <source>
        <dbReference type="SAM" id="MobiDB-lite"/>
    </source>
</evidence>
<dbReference type="RefSeq" id="WP_182617008.1">
    <property type="nucleotide sequence ID" value="NZ_BAAATF010000003.1"/>
</dbReference>
<evidence type="ECO:0000313" key="4">
    <source>
        <dbReference type="Proteomes" id="UP000540568"/>
    </source>
</evidence>
<proteinExistence type="predicted"/>
<dbReference type="Proteomes" id="UP000540568">
    <property type="component" value="Unassembled WGS sequence"/>
</dbReference>
<evidence type="ECO:0008006" key="5">
    <source>
        <dbReference type="Google" id="ProtNLM"/>
    </source>
</evidence>
<dbReference type="AlphaFoldDB" id="A0A7W3J9I0"/>
<evidence type="ECO:0000313" key="3">
    <source>
        <dbReference type="EMBL" id="MBA8808758.1"/>
    </source>
</evidence>
<organism evidence="3 4">
    <name type="scientific">Promicromonospora sukumoe</name>
    <dbReference type="NCBI Taxonomy" id="88382"/>
    <lineage>
        <taxon>Bacteria</taxon>
        <taxon>Bacillati</taxon>
        <taxon>Actinomycetota</taxon>
        <taxon>Actinomycetes</taxon>
        <taxon>Micrococcales</taxon>
        <taxon>Promicromonosporaceae</taxon>
        <taxon>Promicromonospora</taxon>
    </lineage>
</organism>
<feature type="chain" id="PRO_5031239900" description="BMP family ABC transporter substrate-binding protein" evidence="2">
    <location>
        <begin position="26"/>
        <end position="219"/>
    </location>
</feature>
<keyword evidence="2" id="KW-0732">Signal</keyword>
<gene>
    <name evidence="3" type="ORF">FHX71_002700</name>
</gene>
<feature type="signal peptide" evidence="2">
    <location>
        <begin position="1"/>
        <end position="25"/>
    </location>
</feature>
<reference evidence="3 4" key="1">
    <citation type="submission" date="2020-07" db="EMBL/GenBank/DDBJ databases">
        <title>Sequencing the genomes of 1000 actinobacteria strains.</title>
        <authorList>
            <person name="Klenk H.-P."/>
        </authorList>
    </citation>
    <scope>NUCLEOTIDE SEQUENCE [LARGE SCALE GENOMIC DNA]</scope>
    <source>
        <strain evidence="3 4">DSM 44121</strain>
    </source>
</reference>
<keyword evidence="4" id="KW-1185">Reference proteome</keyword>